<evidence type="ECO:0000256" key="1">
    <source>
        <dbReference type="ARBA" id="ARBA00004123"/>
    </source>
</evidence>
<dbReference type="GO" id="GO:0003677">
    <property type="term" value="F:DNA binding"/>
    <property type="evidence" value="ECO:0007669"/>
    <property type="project" value="UniProtKB-KW"/>
</dbReference>
<dbReference type="EMBL" id="JARAOO010000013">
    <property type="protein sequence ID" value="KAJ7946004.1"/>
    <property type="molecule type" value="Genomic_DNA"/>
</dbReference>
<evidence type="ECO:0000256" key="3">
    <source>
        <dbReference type="ARBA" id="ARBA00023125"/>
    </source>
</evidence>
<keyword evidence="4" id="KW-0804">Transcription</keyword>
<name>A0AAD7P8V6_QUISA</name>
<proteinExistence type="predicted"/>
<dbReference type="PROSITE" id="PS50863">
    <property type="entry name" value="B3"/>
    <property type="match status" value="2"/>
</dbReference>
<feature type="domain" description="TF-B3" evidence="6">
    <location>
        <begin position="24"/>
        <end position="117"/>
    </location>
</feature>
<organism evidence="7 8">
    <name type="scientific">Quillaja saponaria</name>
    <name type="common">Soap bark tree</name>
    <dbReference type="NCBI Taxonomy" id="32244"/>
    <lineage>
        <taxon>Eukaryota</taxon>
        <taxon>Viridiplantae</taxon>
        <taxon>Streptophyta</taxon>
        <taxon>Embryophyta</taxon>
        <taxon>Tracheophyta</taxon>
        <taxon>Spermatophyta</taxon>
        <taxon>Magnoliopsida</taxon>
        <taxon>eudicotyledons</taxon>
        <taxon>Gunneridae</taxon>
        <taxon>Pentapetalae</taxon>
        <taxon>rosids</taxon>
        <taxon>fabids</taxon>
        <taxon>Fabales</taxon>
        <taxon>Quillajaceae</taxon>
        <taxon>Quillaja</taxon>
    </lineage>
</organism>
<reference evidence="7" key="1">
    <citation type="journal article" date="2023" name="Science">
        <title>Elucidation of the pathway for biosynthesis of saponin adjuvants from the soapbark tree.</title>
        <authorList>
            <person name="Reed J."/>
            <person name="Orme A."/>
            <person name="El-Demerdash A."/>
            <person name="Owen C."/>
            <person name="Martin L.B.B."/>
            <person name="Misra R.C."/>
            <person name="Kikuchi S."/>
            <person name="Rejzek M."/>
            <person name="Martin A.C."/>
            <person name="Harkess A."/>
            <person name="Leebens-Mack J."/>
            <person name="Louveau T."/>
            <person name="Stephenson M.J."/>
            <person name="Osbourn A."/>
        </authorList>
    </citation>
    <scope>NUCLEOTIDE SEQUENCE</scope>
    <source>
        <strain evidence="7">S10</strain>
    </source>
</reference>
<gene>
    <name evidence="7" type="ORF">O6P43_030985</name>
</gene>
<dbReference type="InterPro" id="IPR003340">
    <property type="entry name" value="B3_DNA-bd"/>
</dbReference>
<comment type="caution">
    <text evidence="7">The sequence shown here is derived from an EMBL/GenBank/DDBJ whole genome shotgun (WGS) entry which is preliminary data.</text>
</comment>
<dbReference type="SMART" id="SM01019">
    <property type="entry name" value="B3"/>
    <property type="match status" value="2"/>
</dbReference>
<protein>
    <submittedName>
        <fullName evidence="7">B3 domain-containing transcription factor VRN1</fullName>
    </submittedName>
</protein>
<dbReference type="InterPro" id="IPR015300">
    <property type="entry name" value="DNA-bd_pseudobarrel_sf"/>
</dbReference>
<dbReference type="SUPFAM" id="SSF101936">
    <property type="entry name" value="DNA-binding pseudobarrel domain"/>
    <property type="match status" value="2"/>
</dbReference>
<dbReference type="PANTHER" id="PTHR31920:SF141">
    <property type="entry name" value="TF-B3 DOMAIN-CONTAINING PROTEIN"/>
    <property type="match status" value="1"/>
</dbReference>
<keyword evidence="8" id="KW-1185">Reference proteome</keyword>
<feature type="domain" description="TF-B3" evidence="6">
    <location>
        <begin position="288"/>
        <end position="382"/>
    </location>
</feature>
<evidence type="ECO:0000256" key="2">
    <source>
        <dbReference type="ARBA" id="ARBA00023015"/>
    </source>
</evidence>
<dbReference type="Pfam" id="PF02362">
    <property type="entry name" value="B3"/>
    <property type="match status" value="2"/>
</dbReference>
<evidence type="ECO:0000256" key="5">
    <source>
        <dbReference type="ARBA" id="ARBA00023242"/>
    </source>
</evidence>
<dbReference type="CDD" id="cd10017">
    <property type="entry name" value="B3_DNA"/>
    <property type="match status" value="2"/>
</dbReference>
<evidence type="ECO:0000256" key="4">
    <source>
        <dbReference type="ARBA" id="ARBA00023163"/>
    </source>
</evidence>
<evidence type="ECO:0000313" key="8">
    <source>
        <dbReference type="Proteomes" id="UP001163823"/>
    </source>
</evidence>
<dbReference type="PANTHER" id="PTHR31920">
    <property type="entry name" value="B3 DOMAIN-CONTAINING"/>
    <property type="match status" value="1"/>
</dbReference>
<dbReference type="Gene3D" id="2.40.330.10">
    <property type="entry name" value="DNA-binding pseudobarrel domain"/>
    <property type="match status" value="2"/>
</dbReference>
<sequence length="386" mass="44217">MSPPEKLQETQSSRSSSGTRIPCLFFKLMEPSIIQGRKMKIPNKFVRKFGDVLSEVATLILSNGDEWLVKLRRADNKLWFETGWHVFVEHYSIRAGYLLIFKYEGDSNFGVSVFDLPAYEINYPLLALNKKKQCPVSHGKETQADESLKILDSCQQCSLFSSFRDNVSEQILYERSVGIKNSMSSLDGEILHPTKDKDNSNLTVHSRRDIGIQFDGSNLDGAELHTLEESKRMVREKQRTEPTILDVEVETSQTISSSITKERRHRAITLKDRERAINAAEKFKPDNPYCQVILTRSYVSKGLYFPTSFCSKHLPNTTGFITLENCIGKKWSVRCLHDNQERRKLSLGWSKFARDNHLKQGDVCVFELIKSDVLKVTMFRVFAGVN</sequence>
<dbReference type="InterPro" id="IPR050655">
    <property type="entry name" value="Plant_B3_domain"/>
</dbReference>
<dbReference type="GO" id="GO:0005634">
    <property type="term" value="C:nucleus"/>
    <property type="evidence" value="ECO:0007669"/>
    <property type="project" value="UniProtKB-SubCell"/>
</dbReference>
<keyword evidence="2" id="KW-0805">Transcription regulation</keyword>
<dbReference type="Proteomes" id="UP001163823">
    <property type="component" value="Chromosome 13"/>
</dbReference>
<keyword evidence="5" id="KW-0539">Nucleus</keyword>
<accession>A0AAD7P8V6</accession>
<dbReference type="AlphaFoldDB" id="A0AAD7P8V6"/>
<evidence type="ECO:0000313" key="7">
    <source>
        <dbReference type="EMBL" id="KAJ7946004.1"/>
    </source>
</evidence>
<evidence type="ECO:0000259" key="6">
    <source>
        <dbReference type="PROSITE" id="PS50863"/>
    </source>
</evidence>
<keyword evidence="3" id="KW-0238">DNA-binding</keyword>
<comment type="subcellular location">
    <subcellularLocation>
        <location evidence="1">Nucleus</location>
    </subcellularLocation>
</comment>